<feature type="region of interest" description="Disordered" evidence="1">
    <location>
        <begin position="26"/>
        <end position="65"/>
    </location>
</feature>
<evidence type="ECO:0000256" key="1">
    <source>
        <dbReference type="SAM" id="MobiDB-lite"/>
    </source>
</evidence>
<evidence type="ECO:0000313" key="2">
    <source>
        <dbReference type="EMBL" id="CAE8643989.1"/>
    </source>
</evidence>
<feature type="non-terminal residue" evidence="2">
    <location>
        <position position="130"/>
    </location>
</feature>
<dbReference type="AlphaFoldDB" id="A0A813I200"/>
<protein>
    <submittedName>
        <fullName evidence="2">Uncharacterized protein</fullName>
    </submittedName>
</protein>
<feature type="region of interest" description="Disordered" evidence="1">
    <location>
        <begin position="99"/>
        <end position="130"/>
    </location>
</feature>
<dbReference type="Proteomes" id="UP000626109">
    <property type="component" value="Unassembled WGS sequence"/>
</dbReference>
<comment type="caution">
    <text evidence="2">The sequence shown here is derived from an EMBL/GenBank/DDBJ whole genome shotgun (WGS) entry which is preliminary data.</text>
</comment>
<name>A0A813I200_POLGL</name>
<feature type="compositionally biased region" description="Polar residues" evidence="1">
    <location>
        <begin position="51"/>
        <end position="65"/>
    </location>
</feature>
<feature type="compositionally biased region" description="Basic and acidic residues" evidence="1">
    <location>
        <begin position="121"/>
        <end position="130"/>
    </location>
</feature>
<dbReference type="EMBL" id="CAJNNW010002201">
    <property type="protein sequence ID" value="CAE8643989.1"/>
    <property type="molecule type" value="Genomic_DNA"/>
</dbReference>
<reference evidence="2" key="1">
    <citation type="submission" date="2021-02" db="EMBL/GenBank/DDBJ databases">
        <authorList>
            <person name="Dougan E. K."/>
            <person name="Rhodes N."/>
            <person name="Thang M."/>
            <person name="Chan C."/>
        </authorList>
    </citation>
    <scope>NUCLEOTIDE SEQUENCE</scope>
</reference>
<organism evidence="2 3">
    <name type="scientific">Polarella glacialis</name>
    <name type="common">Dinoflagellate</name>
    <dbReference type="NCBI Taxonomy" id="89957"/>
    <lineage>
        <taxon>Eukaryota</taxon>
        <taxon>Sar</taxon>
        <taxon>Alveolata</taxon>
        <taxon>Dinophyceae</taxon>
        <taxon>Suessiales</taxon>
        <taxon>Suessiaceae</taxon>
        <taxon>Polarella</taxon>
    </lineage>
</organism>
<sequence length="130" mass="14176">LPSINAIQELEHNLLLLQNAFQQARNQEARNQEAPSPMARSGTDPGVYGMFNNNQAPMLPQRSGTDVGNFNIQASWPCVGGLCAIPENQDLPQEATMLARRSGTYSDSGSHVEAPGLARRSKTEPSHNYQ</sequence>
<accession>A0A813I200</accession>
<gene>
    <name evidence="2" type="ORF">PGLA2088_LOCUS2652</name>
</gene>
<feature type="non-terminal residue" evidence="2">
    <location>
        <position position="1"/>
    </location>
</feature>
<proteinExistence type="predicted"/>
<evidence type="ECO:0000313" key="3">
    <source>
        <dbReference type="Proteomes" id="UP000626109"/>
    </source>
</evidence>